<keyword evidence="2" id="KW-0732">Signal</keyword>
<organism evidence="3 4">
    <name type="scientific">Thermotalea metallivorans</name>
    <dbReference type="NCBI Taxonomy" id="520762"/>
    <lineage>
        <taxon>Bacteria</taxon>
        <taxon>Bacillati</taxon>
        <taxon>Bacillota</taxon>
        <taxon>Clostridia</taxon>
        <taxon>Peptostreptococcales</taxon>
        <taxon>Thermotaleaceae</taxon>
        <taxon>Thermotalea</taxon>
    </lineage>
</organism>
<dbReference type="EMBL" id="LOEE01000019">
    <property type="protein sequence ID" value="KXG77003.1"/>
    <property type="molecule type" value="Genomic_DNA"/>
</dbReference>
<dbReference type="PANTHER" id="PTHR46066">
    <property type="entry name" value="CHITINASE DOMAIN-CONTAINING PROTEIN 1 FAMILY MEMBER"/>
    <property type="match status" value="1"/>
</dbReference>
<comment type="caution">
    <text evidence="3">The sequence shown here is derived from an EMBL/GenBank/DDBJ whole genome shotgun (WGS) entry which is preliminary data.</text>
</comment>
<reference evidence="3 4" key="1">
    <citation type="submission" date="2015-12" db="EMBL/GenBank/DDBJ databases">
        <title>Draft genome sequence of the thermoanaerobe Thermotalea metallivorans, an isolate from the runoff channel of the Great Artesian Basin, Australia.</title>
        <authorList>
            <person name="Patel B.K."/>
        </authorList>
    </citation>
    <scope>NUCLEOTIDE SEQUENCE [LARGE SCALE GENOMIC DNA]</scope>
    <source>
        <strain evidence="3 4">B2-1</strain>
    </source>
</reference>
<dbReference type="AlphaFoldDB" id="A0A140L8X8"/>
<feature type="signal peptide" evidence="2">
    <location>
        <begin position="1"/>
        <end position="23"/>
    </location>
</feature>
<dbReference type="EC" id="3.2.-.-" evidence="3"/>
<dbReference type="PATRIC" id="fig|520762.4.peg.605"/>
<keyword evidence="3" id="KW-0326">Glycosidase</keyword>
<dbReference type="PROSITE" id="PS51257">
    <property type="entry name" value="PROKAR_LIPOPROTEIN"/>
    <property type="match status" value="1"/>
</dbReference>
<keyword evidence="3" id="KW-0378">Hydrolase</keyword>
<protein>
    <submittedName>
        <fullName evidence="3">Putative sporulation-specific glycosylase YdhD</fullName>
        <ecNumber evidence="3">3.2.-.-</ecNumber>
    </submittedName>
</protein>
<evidence type="ECO:0000256" key="1">
    <source>
        <dbReference type="SAM" id="MobiDB-lite"/>
    </source>
</evidence>
<dbReference type="Proteomes" id="UP000070456">
    <property type="component" value="Unassembled WGS sequence"/>
</dbReference>
<sequence>MKKKLALWLLCFAIIFLMGCGNNSDKNTKEKLQTTPRIEESDSRNTGENREGRNRKISVWTVYWDTDIMDELDAMGEKVGVICYFAAYFDKGKNPFIPKTTKEIYEIVKKAYGDGRYQSYLTFVNDLIQEDNKSSLKDTNLLYYLLSTEEGRRCHIDTILSMVMAERYDGIEIDYEGIQEDTILWNYFIRFIEQLYASAAEKNILVRIVLEPDAPVRELAFPEGPEYVMMCYNLHGYGTKPGPKANIDFLKIMIDKMKYIPGKISFAIATGGFDFYGDGKVKQVTEADVLDKMKEYHGKSRRDASSQSIVFNYTDREGISHEVWYGDHKTIDAWFGILEEAGDYGLSLWRLGGNITIQH</sequence>
<dbReference type="OrthoDB" id="1633417at2"/>
<dbReference type="Gene3D" id="3.20.20.80">
    <property type="entry name" value="Glycosidases"/>
    <property type="match status" value="1"/>
</dbReference>
<evidence type="ECO:0000256" key="2">
    <source>
        <dbReference type="SAM" id="SignalP"/>
    </source>
</evidence>
<accession>A0A140L8X8</accession>
<evidence type="ECO:0000313" key="3">
    <source>
        <dbReference type="EMBL" id="KXG77003.1"/>
    </source>
</evidence>
<feature type="chain" id="PRO_5039330556" evidence="2">
    <location>
        <begin position="24"/>
        <end position="359"/>
    </location>
</feature>
<dbReference type="Gene3D" id="3.10.50.10">
    <property type="match status" value="1"/>
</dbReference>
<keyword evidence="4" id="KW-1185">Reference proteome</keyword>
<name>A0A140L8X8_9FIRM</name>
<dbReference type="GO" id="GO:0016798">
    <property type="term" value="F:hydrolase activity, acting on glycosyl bonds"/>
    <property type="evidence" value="ECO:0007669"/>
    <property type="project" value="UniProtKB-KW"/>
</dbReference>
<dbReference type="STRING" id="520762.AN619_05300"/>
<proteinExistence type="predicted"/>
<dbReference type="RefSeq" id="WP_068554832.1">
    <property type="nucleotide sequence ID" value="NZ_LOEE01000019.1"/>
</dbReference>
<dbReference type="InterPro" id="IPR029070">
    <property type="entry name" value="Chitinase_insertion_sf"/>
</dbReference>
<dbReference type="PANTHER" id="PTHR46066:SF2">
    <property type="entry name" value="CHITINASE DOMAIN-CONTAINING PROTEIN 1"/>
    <property type="match status" value="1"/>
</dbReference>
<dbReference type="SUPFAM" id="SSF51445">
    <property type="entry name" value="(Trans)glycosidases"/>
    <property type="match status" value="1"/>
</dbReference>
<feature type="region of interest" description="Disordered" evidence="1">
    <location>
        <begin position="28"/>
        <end position="50"/>
    </location>
</feature>
<gene>
    <name evidence="3" type="primary">ydhD_2</name>
    <name evidence="3" type="ORF">AN619_05300</name>
</gene>
<dbReference type="InterPro" id="IPR017853">
    <property type="entry name" value="GH"/>
</dbReference>
<evidence type="ECO:0000313" key="4">
    <source>
        <dbReference type="Proteomes" id="UP000070456"/>
    </source>
</evidence>